<dbReference type="RefSeq" id="WP_409589670.1">
    <property type="nucleotide sequence ID" value="NZ_CAKMTZ010000096.1"/>
</dbReference>
<sequence length="236" mass="27527">MCFLIEDYLNKKNNGINLIDINYKLQEIVDEGGVNLGYEVLINPANLTDSAANEVYDREIKYPHMSRALIARLDRYIARHACDFKGKHLFINLERSNLCDKYLLCDIVILKNSLENLKANLVIEITERDSCKRCSEIRKGFEFLQKQKVLLAVDDYDLNSDFREEELLSGFYHFLKVEHSDEADYYNRVLALSKRTRTKLIIERVETQVARKQIIQSDVQFWGLQGFLYTTIAVSL</sequence>
<name>A0AAU9QST3_9VIBR</name>
<protein>
    <submittedName>
        <fullName evidence="1">Diguanylate phosphodiesterase</fullName>
    </submittedName>
</protein>
<organism evidence="1 2">
    <name type="scientific">Vibrio jasicida</name>
    <dbReference type="NCBI Taxonomy" id="766224"/>
    <lineage>
        <taxon>Bacteria</taxon>
        <taxon>Pseudomonadati</taxon>
        <taxon>Pseudomonadota</taxon>
        <taxon>Gammaproteobacteria</taxon>
        <taxon>Vibrionales</taxon>
        <taxon>Vibrionaceae</taxon>
        <taxon>Vibrio</taxon>
    </lineage>
</organism>
<evidence type="ECO:0000313" key="1">
    <source>
        <dbReference type="EMBL" id="CAH1600634.1"/>
    </source>
</evidence>
<dbReference type="Gene3D" id="3.20.20.450">
    <property type="entry name" value="EAL domain"/>
    <property type="match status" value="1"/>
</dbReference>
<dbReference type="Proteomes" id="UP001295462">
    <property type="component" value="Unassembled WGS sequence"/>
</dbReference>
<comment type="caution">
    <text evidence="1">The sequence shown here is derived from an EMBL/GenBank/DDBJ whole genome shotgun (WGS) entry which is preliminary data.</text>
</comment>
<dbReference type="InterPro" id="IPR035919">
    <property type="entry name" value="EAL_sf"/>
</dbReference>
<proteinExistence type="predicted"/>
<accession>A0AAU9QST3</accession>
<dbReference type="SUPFAM" id="SSF141868">
    <property type="entry name" value="EAL domain-like"/>
    <property type="match status" value="1"/>
</dbReference>
<evidence type="ECO:0000313" key="2">
    <source>
        <dbReference type="Proteomes" id="UP001295462"/>
    </source>
</evidence>
<dbReference type="AlphaFoldDB" id="A0AAU9QST3"/>
<dbReference type="EMBL" id="CAKMUD010000097">
    <property type="protein sequence ID" value="CAH1600634.1"/>
    <property type="molecule type" value="Genomic_DNA"/>
</dbReference>
<gene>
    <name evidence="1" type="ORF">THF1A12_420006</name>
</gene>
<reference evidence="1" key="1">
    <citation type="submission" date="2022-01" db="EMBL/GenBank/DDBJ databases">
        <authorList>
            <person name="Lagorce A."/>
        </authorList>
    </citation>
    <scope>NUCLEOTIDE SEQUENCE</scope>
    <source>
        <strain evidence="1">Th15_F1_A12</strain>
    </source>
</reference>